<comment type="caution">
    <text evidence="1">The sequence shown here is derived from an EMBL/GenBank/DDBJ whole genome shotgun (WGS) entry which is preliminary data.</text>
</comment>
<organism evidence="1 2">
    <name type="scientific">Characodon lateralis</name>
    <dbReference type="NCBI Taxonomy" id="208331"/>
    <lineage>
        <taxon>Eukaryota</taxon>
        <taxon>Metazoa</taxon>
        <taxon>Chordata</taxon>
        <taxon>Craniata</taxon>
        <taxon>Vertebrata</taxon>
        <taxon>Euteleostomi</taxon>
        <taxon>Actinopterygii</taxon>
        <taxon>Neopterygii</taxon>
        <taxon>Teleostei</taxon>
        <taxon>Neoteleostei</taxon>
        <taxon>Acanthomorphata</taxon>
        <taxon>Ovalentaria</taxon>
        <taxon>Atherinomorphae</taxon>
        <taxon>Cyprinodontiformes</taxon>
        <taxon>Goodeidae</taxon>
        <taxon>Characodon</taxon>
    </lineage>
</organism>
<keyword evidence="2" id="KW-1185">Reference proteome</keyword>
<sequence length="72" mass="7915">MVPAHSPYQRPKDMFSLRNTPIVWTLVINAWKTTSAGSVFRCGSEGLPFYRAYAPGAINGDQSDPAHLKVPP</sequence>
<gene>
    <name evidence="1" type="ORF">CHARACLAT_021061</name>
</gene>
<reference evidence="1 2" key="1">
    <citation type="submission" date="2021-06" db="EMBL/GenBank/DDBJ databases">
        <authorList>
            <person name="Palmer J.M."/>
        </authorList>
    </citation>
    <scope>NUCLEOTIDE SEQUENCE [LARGE SCALE GENOMIC DNA]</scope>
    <source>
        <strain evidence="1 2">CL_MEX2019</strain>
        <tissue evidence="1">Muscle</tissue>
    </source>
</reference>
<evidence type="ECO:0000313" key="2">
    <source>
        <dbReference type="Proteomes" id="UP001352852"/>
    </source>
</evidence>
<name>A0ABU7DIH4_9TELE</name>
<dbReference type="Proteomes" id="UP001352852">
    <property type="component" value="Unassembled WGS sequence"/>
</dbReference>
<accession>A0ABU7DIH4</accession>
<protein>
    <submittedName>
        <fullName evidence="1">Uncharacterized protein</fullName>
    </submittedName>
</protein>
<dbReference type="EMBL" id="JAHUTJ010026623">
    <property type="protein sequence ID" value="MED6274898.1"/>
    <property type="molecule type" value="Genomic_DNA"/>
</dbReference>
<evidence type="ECO:0000313" key="1">
    <source>
        <dbReference type="EMBL" id="MED6274898.1"/>
    </source>
</evidence>
<proteinExistence type="predicted"/>